<dbReference type="Proteomes" id="UP000664857">
    <property type="component" value="Unassembled WGS sequence"/>
</dbReference>
<dbReference type="RefSeq" id="WP_206968229.1">
    <property type="nucleotide sequence ID" value="NZ_JAFLVX010000038.1"/>
</dbReference>
<sequence length="105" mass="11774">MVLDQTKKDVRVYDSKQKFVNKGTAEVTDVGVKLSNELSSGVTDARNTEEIVVRFLYKKFLGTKAGFIKIKGDSNLYSITKTVNVLGSTTFYARKSRELDKTEDV</sequence>
<gene>
    <name evidence="1" type="ORF">DOK76_12380</name>
</gene>
<proteinExistence type="predicted"/>
<name>A0ABS3HVY9_9ENTE</name>
<evidence type="ECO:0000313" key="2">
    <source>
        <dbReference type="Proteomes" id="UP000664857"/>
    </source>
</evidence>
<protein>
    <submittedName>
        <fullName evidence="1">Uncharacterized protein</fullName>
    </submittedName>
</protein>
<accession>A0ABS3HVY9</accession>
<reference evidence="1 2" key="1">
    <citation type="submission" date="2021-03" db="EMBL/GenBank/DDBJ databases">
        <title>Enterococcal diversity collection.</title>
        <authorList>
            <person name="Gilmore M.S."/>
            <person name="Schwartzman J."/>
            <person name="Van Tyne D."/>
            <person name="Martin M."/>
            <person name="Earl A.M."/>
            <person name="Manson A.L."/>
            <person name="Straub T."/>
            <person name="Salamzade R."/>
            <person name="Saavedra J."/>
            <person name="Lebreton F."/>
            <person name="Prichula J."/>
            <person name="Schaufler K."/>
            <person name="Gaca A."/>
            <person name="Sgardioli B."/>
            <person name="Wagenaar J."/>
            <person name="Strong T."/>
        </authorList>
    </citation>
    <scope>NUCLEOTIDE SEQUENCE [LARGE SCALE GENOMIC DNA]</scope>
    <source>
        <strain evidence="1 2">DIV0080</strain>
    </source>
</reference>
<comment type="caution">
    <text evidence="1">The sequence shown here is derived from an EMBL/GenBank/DDBJ whole genome shotgun (WGS) entry which is preliminary data.</text>
</comment>
<evidence type="ECO:0000313" key="1">
    <source>
        <dbReference type="EMBL" id="MBO0477870.1"/>
    </source>
</evidence>
<keyword evidence="2" id="KW-1185">Reference proteome</keyword>
<dbReference type="EMBL" id="JAFLVX010000038">
    <property type="protein sequence ID" value="MBO0477870.1"/>
    <property type="molecule type" value="Genomic_DNA"/>
</dbReference>
<organism evidence="1 2">
    <name type="scientific">Candidatus Vagococcus giribetii</name>
    <dbReference type="NCBI Taxonomy" id="2230876"/>
    <lineage>
        <taxon>Bacteria</taxon>
        <taxon>Bacillati</taxon>
        <taxon>Bacillota</taxon>
        <taxon>Bacilli</taxon>
        <taxon>Lactobacillales</taxon>
        <taxon>Enterococcaceae</taxon>
        <taxon>Vagococcus</taxon>
    </lineage>
</organism>